<dbReference type="GO" id="GO:0016020">
    <property type="term" value="C:membrane"/>
    <property type="evidence" value="ECO:0007669"/>
    <property type="project" value="TreeGrafter"/>
</dbReference>
<dbReference type="PRINTS" id="PR00793">
    <property type="entry name" value="PROAMNOPTASE"/>
</dbReference>
<comment type="similarity">
    <text evidence="1">Belongs to the peptidase S33 family.</text>
</comment>
<dbReference type="Gene3D" id="3.40.50.1820">
    <property type="entry name" value="alpha/beta hydrolase"/>
    <property type="match status" value="1"/>
</dbReference>
<keyword evidence="5" id="KW-1185">Reference proteome</keyword>
<dbReference type="InterPro" id="IPR050266">
    <property type="entry name" value="AB_hydrolase_sf"/>
</dbReference>
<evidence type="ECO:0000256" key="1">
    <source>
        <dbReference type="ARBA" id="ARBA00010088"/>
    </source>
</evidence>
<evidence type="ECO:0000256" key="2">
    <source>
        <dbReference type="ARBA" id="ARBA00022801"/>
    </source>
</evidence>
<dbReference type="GO" id="GO:0008233">
    <property type="term" value="F:peptidase activity"/>
    <property type="evidence" value="ECO:0007669"/>
    <property type="project" value="InterPro"/>
</dbReference>
<organism evidence="4 5">
    <name type="scientific">Noviherbaspirillum saxi</name>
    <dbReference type="NCBI Taxonomy" id="2320863"/>
    <lineage>
        <taxon>Bacteria</taxon>
        <taxon>Pseudomonadati</taxon>
        <taxon>Pseudomonadota</taxon>
        <taxon>Betaproteobacteria</taxon>
        <taxon>Burkholderiales</taxon>
        <taxon>Oxalobacteraceae</taxon>
        <taxon>Noviherbaspirillum</taxon>
    </lineage>
</organism>
<dbReference type="InterPro" id="IPR029058">
    <property type="entry name" value="AB_hydrolase_fold"/>
</dbReference>
<dbReference type="PANTHER" id="PTHR43798:SF27">
    <property type="entry name" value="HYDROLASE ALPHA_BETA HYDROLASE FOLD FAMILY"/>
    <property type="match status" value="1"/>
</dbReference>
<dbReference type="AlphaFoldDB" id="A0A3A3FEV3"/>
<dbReference type="SUPFAM" id="SSF53474">
    <property type="entry name" value="alpha/beta-Hydrolases"/>
    <property type="match status" value="1"/>
</dbReference>
<dbReference type="Pfam" id="PF00561">
    <property type="entry name" value="Abhydrolase_1"/>
    <property type="match status" value="1"/>
</dbReference>
<name>A0A3A3FEV3_9BURK</name>
<evidence type="ECO:0000259" key="3">
    <source>
        <dbReference type="Pfam" id="PF00561"/>
    </source>
</evidence>
<accession>A0A3A3FEV3</accession>
<dbReference type="PANTHER" id="PTHR43798">
    <property type="entry name" value="MONOACYLGLYCEROL LIPASE"/>
    <property type="match status" value="1"/>
</dbReference>
<keyword evidence="2 4" id="KW-0378">Hydrolase</keyword>
<protein>
    <submittedName>
        <fullName evidence="4">Alpha/beta fold hydrolase</fullName>
    </submittedName>
</protein>
<dbReference type="InterPro" id="IPR002410">
    <property type="entry name" value="Peptidase_S33"/>
</dbReference>
<dbReference type="InterPro" id="IPR000073">
    <property type="entry name" value="AB_hydrolase_1"/>
</dbReference>
<comment type="caution">
    <text evidence="4">The sequence shown here is derived from an EMBL/GenBank/DDBJ whole genome shotgun (WGS) entry which is preliminary data.</text>
</comment>
<feature type="domain" description="AB hydrolase-1" evidence="3">
    <location>
        <begin position="92"/>
        <end position="453"/>
    </location>
</feature>
<gene>
    <name evidence="4" type="ORF">D3871_24625</name>
</gene>
<dbReference type="Proteomes" id="UP000265955">
    <property type="component" value="Unassembled WGS sequence"/>
</dbReference>
<dbReference type="GO" id="GO:0006508">
    <property type="term" value="P:proteolysis"/>
    <property type="evidence" value="ECO:0007669"/>
    <property type="project" value="InterPro"/>
</dbReference>
<proteinExistence type="inferred from homology"/>
<reference evidence="5" key="1">
    <citation type="submission" date="2018-09" db="EMBL/GenBank/DDBJ databases">
        <authorList>
            <person name="Zhu H."/>
        </authorList>
    </citation>
    <scope>NUCLEOTIDE SEQUENCE [LARGE SCALE GENOMIC DNA]</scope>
    <source>
        <strain evidence="5">K1R23-30</strain>
    </source>
</reference>
<evidence type="ECO:0000313" key="4">
    <source>
        <dbReference type="EMBL" id="RJF91866.1"/>
    </source>
</evidence>
<evidence type="ECO:0000313" key="5">
    <source>
        <dbReference type="Proteomes" id="UP000265955"/>
    </source>
</evidence>
<sequence>MRGLCLMKRTADIVRKVCWIVGSLYALVGIATPSLANGARPSWLQECRLPGFKDPTLCGHHSVFENRSEKGRRIELKVVVVPAKSPNPAPDPVFLITGGPGQAATDLARFANRSPLGSQRDIVLIDQRGTRGSNPLICDLPDSDRNLQSYFEDVFEVSTFSRCRDALADRADVRYYTTIQAIQDLDEVREALQYRQVNLLGWSYGTRVALQYAQAYPERVRTLILNGTVPVNFRNPLPHARSAQQSIDAIFAACAQDTACNKAFPNLNQKFQQVLARLNQAAAGTIVRHPVSGEPENVLITKPTFVEALRMSSYHYDQIPLIPKLINDAYQGNFALLAEIIMKRNRSRAKFPWGMLLAVTCSEDVSRIADDEVESATANTALGDYRIRRQMKVCSVWPKTTLPDSYTHTVALPVPALILSGIQDPVTPTEWGEEVRKILPNSLHIVVPGGHIVGGGCLTSVQQAFLEAQTVDQLDISCTRSVKLLDFAVLD</sequence>
<dbReference type="EMBL" id="QYUO01000003">
    <property type="protein sequence ID" value="RJF91866.1"/>
    <property type="molecule type" value="Genomic_DNA"/>
</dbReference>